<comment type="caution">
    <text evidence="2">The sequence shown here is derived from an EMBL/GenBank/DDBJ whole genome shotgun (WGS) entry which is preliminary data.</text>
</comment>
<dbReference type="EMBL" id="LAZR01013556">
    <property type="protein sequence ID" value="KKM21417.1"/>
    <property type="molecule type" value="Genomic_DNA"/>
</dbReference>
<keyword evidence="1" id="KW-0812">Transmembrane</keyword>
<feature type="transmembrane region" description="Helical" evidence="1">
    <location>
        <begin position="117"/>
        <end position="135"/>
    </location>
</feature>
<feature type="transmembrane region" description="Helical" evidence="1">
    <location>
        <begin position="20"/>
        <end position="40"/>
    </location>
</feature>
<feature type="transmembrane region" description="Helical" evidence="1">
    <location>
        <begin position="183"/>
        <end position="204"/>
    </location>
</feature>
<feature type="transmembrane region" description="Helical" evidence="1">
    <location>
        <begin position="147"/>
        <end position="171"/>
    </location>
</feature>
<name>A0A0F9I1K1_9ZZZZ</name>
<feature type="transmembrane region" description="Helical" evidence="1">
    <location>
        <begin position="60"/>
        <end position="79"/>
    </location>
</feature>
<dbReference type="InterPro" id="IPR036259">
    <property type="entry name" value="MFS_trans_sf"/>
</dbReference>
<feature type="non-terminal residue" evidence="2">
    <location>
        <position position="1"/>
    </location>
</feature>
<organism evidence="2">
    <name type="scientific">marine sediment metagenome</name>
    <dbReference type="NCBI Taxonomy" id="412755"/>
    <lineage>
        <taxon>unclassified sequences</taxon>
        <taxon>metagenomes</taxon>
        <taxon>ecological metagenomes</taxon>
    </lineage>
</organism>
<sequence>RIAQYFPWFLFKYITKFPYQNVVLVVLAILCINIFFTLFFFKDNYDIRIEKNKNKIFEKYLLLILAGFIFAEISFYVEWDFLEYQPIYRSWFTPASLGTIFGISIAMIYSRLPHISFITLCYFIGAASIFTALFLCFAPEGDSCKSILVSSMSQFSIIGGLYLPFVADAIIKIVGPRLKAFGSALVELCGVIAALVAWFFTYLVKDAPNVILIMLFIFFLIAAFFQKIAEKHKVFNK</sequence>
<dbReference type="AlphaFoldDB" id="A0A0F9I1K1"/>
<reference evidence="2" key="1">
    <citation type="journal article" date="2015" name="Nature">
        <title>Complex archaea that bridge the gap between prokaryotes and eukaryotes.</title>
        <authorList>
            <person name="Spang A."/>
            <person name="Saw J.H."/>
            <person name="Jorgensen S.L."/>
            <person name="Zaremba-Niedzwiedzka K."/>
            <person name="Martijn J."/>
            <person name="Lind A.E."/>
            <person name="van Eijk R."/>
            <person name="Schleper C."/>
            <person name="Guy L."/>
            <person name="Ettema T.J."/>
        </authorList>
    </citation>
    <scope>NUCLEOTIDE SEQUENCE</scope>
</reference>
<gene>
    <name evidence="2" type="ORF">LCGC14_1635660</name>
</gene>
<keyword evidence="1" id="KW-0472">Membrane</keyword>
<feature type="transmembrane region" description="Helical" evidence="1">
    <location>
        <begin position="210"/>
        <end position="229"/>
    </location>
</feature>
<evidence type="ECO:0000313" key="2">
    <source>
        <dbReference type="EMBL" id="KKM21417.1"/>
    </source>
</evidence>
<proteinExistence type="predicted"/>
<keyword evidence="1" id="KW-1133">Transmembrane helix</keyword>
<protein>
    <recommendedName>
        <fullName evidence="3">Major facilitator superfamily (MFS) profile domain-containing protein</fullName>
    </recommendedName>
</protein>
<evidence type="ECO:0000256" key="1">
    <source>
        <dbReference type="SAM" id="Phobius"/>
    </source>
</evidence>
<accession>A0A0F9I1K1</accession>
<evidence type="ECO:0008006" key="3">
    <source>
        <dbReference type="Google" id="ProtNLM"/>
    </source>
</evidence>
<dbReference type="SUPFAM" id="SSF103473">
    <property type="entry name" value="MFS general substrate transporter"/>
    <property type="match status" value="1"/>
</dbReference>
<feature type="transmembrane region" description="Helical" evidence="1">
    <location>
        <begin position="91"/>
        <end position="110"/>
    </location>
</feature>